<evidence type="ECO:0000313" key="3">
    <source>
        <dbReference type="EMBL" id="KAL3779653.1"/>
    </source>
</evidence>
<feature type="compositionally biased region" description="Basic and acidic residues" evidence="1">
    <location>
        <begin position="60"/>
        <end position="81"/>
    </location>
</feature>
<gene>
    <name evidence="3" type="ORF">ACHAW5_003652</name>
</gene>
<dbReference type="EMBL" id="JALLAZ020001152">
    <property type="protein sequence ID" value="KAL3779653.1"/>
    <property type="molecule type" value="Genomic_DNA"/>
</dbReference>
<keyword evidence="4" id="KW-1185">Reference proteome</keyword>
<dbReference type="SUPFAM" id="SSF52540">
    <property type="entry name" value="P-loop containing nucleoside triphosphate hydrolases"/>
    <property type="match status" value="1"/>
</dbReference>
<feature type="compositionally biased region" description="Acidic residues" evidence="1">
    <location>
        <begin position="419"/>
        <end position="436"/>
    </location>
</feature>
<dbReference type="PANTHER" id="PTHR36978:SF4">
    <property type="entry name" value="P-LOOP CONTAINING NUCLEOSIDE TRIPHOSPHATE HYDROLASE PROTEIN"/>
    <property type="match status" value="1"/>
</dbReference>
<evidence type="ECO:0000313" key="4">
    <source>
        <dbReference type="Proteomes" id="UP001530315"/>
    </source>
</evidence>
<feature type="transmembrane region" description="Helical" evidence="2">
    <location>
        <begin position="12"/>
        <end position="30"/>
    </location>
</feature>
<sequence length="436" mass="49348">MHPSQSASTRSINLRMVAISAISFFFGIQLKTLQDLFSNSVARDTKSVRDAWDPSNSVARDAKSAHKARDQGRMRDRDERRKREKKAPLPSSDENYDDFEPLPWTLPQPTPVRNKTSEEFMEDYIAAKRKHNIPLPWEEEEKYAEKKVSLPLPIIALNFPKSATLTMSAYFSCGGLTTYHTSTQNGRIAICMLENHLHGTPPMNGCDTKRPRVGSRYGDEVPVDFISDIGLQGPPCYYASVHDGGLENIAKHYPNATILLVIRDAKSLYNSMKGWGSIIVRLKKYCGFDGKLHDGENMEYWRNMYDSLPKRREEEYCVNFYHAHTQKIREFAMSHLSMTYVEAELENKDIGTILQKYTKVSPECVMNCHPGPFWVKKHNTTSKCHPIGQNPAELKNDQPLKDEDDEGDNSDGGNADSGDGSDDEIEDDIGDENGKT</sequence>
<feature type="region of interest" description="Disordered" evidence="1">
    <location>
        <begin position="45"/>
        <end position="112"/>
    </location>
</feature>
<feature type="region of interest" description="Disordered" evidence="1">
    <location>
        <begin position="384"/>
        <end position="436"/>
    </location>
</feature>
<keyword evidence="2" id="KW-0812">Transmembrane</keyword>
<organism evidence="3 4">
    <name type="scientific">Stephanodiscus triporus</name>
    <dbReference type="NCBI Taxonomy" id="2934178"/>
    <lineage>
        <taxon>Eukaryota</taxon>
        <taxon>Sar</taxon>
        <taxon>Stramenopiles</taxon>
        <taxon>Ochrophyta</taxon>
        <taxon>Bacillariophyta</taxon>
        <taxon>Coscinodiscophyceae</taxon>
        <taxon>Thalassiosirophycidae</taxon>
        <taxon>Stephanodiscales</taxon>
        <taxon>Stephanodiscaceae</taxon>
        <taxon>Stephanodiscus</taxon>
    </lineage>
</organism>
<keyword evidence="2" id="KW-0472">Membrane</keyword>
<evidence type="ECO:0000256" key="1">
    <source>
        <dbReference type="SAM" id="MobiDB-lite"/>
    </source>
</evidence>
<reference evidence="3 4" key="1">
    <citation type="submission" date="2024-10" db="EMBL/GenBank/DDBJ databases">
        <title>Updated reference genomes for cyclostephanoid diatoms.</title>
        <authorList>
            <person name="Roberts W.R."/>
            <person name="Alverson A.J."/>
        </authorList>
    </citation>
    <scope>NUCLEOTIDE SEQUENCE [LARGE SCALE GENOMIC DNA]</scope>
    <source>
        <strain evidence="3 4">AJA276-08</strain>
    </source>
</reference>
<evidence type="ECO:0000256" key="2">
    <source>
        <dbReference type="SAM" id="Phobius"/>
    </source>
</evidence>
<evidence type="ECO:0008006" key="5">
    <source>
        <dbReference type="Google" id="ProtNLM"/>
    </source>
</evidence>
<proteinExistence type="predicted"/>
<dbReference type="PANTHER" id="PTHR36978">
    <property type="entry name" value="P-LOOP CONTAINING NUCLEOTIDE TRIPHOSPHATE HYDROLASE"/>
    <property type="match status" value="1"/>
</dbReference>
<dbReference type="Proteomes" id="UP001530315">
    <property type="component" value="Unassembled WGS sequence"/>
</dbReference>
<comment type="caution">
    <text evidence="3">The sequence shown here is derived from an EMBL/GenBank/DDBJ whole genome shotgun (WGS) entry which is preliminary data.</text>
</comment>
<keyword evidence="2" id="KW-1133">Transmembrane helix</keyword>
<accession>A0ABD3NVG4</accession>
<dbReference type="Gene3D" id="3.40.50.300">
    <property type="entry name" value="P-loop containing nucleotide triphosphate hydrolases"/>
    <property type="match status" value="1"/>
</dbReference>
<dbReference type="AlphaFoldDB" id="A0ABD3NVG4"/>
<name>A0ABD3NVG4_9STRA</name>
<protein>
    <recommendedName>
        <fullName evidence="5">Protein-tyrosine sulfotransferase</fullName>
    </recommendedName>
</protein>
<dbReference type="InterPro" id="IPR027417">
    <property type="entry name" value="P-loop_NTPase"/>
</dbReference>